<protein>
    <submittedName>
        <fullName evidence="1">Uncharacterized protein</fullName>
    </submittedName>
</protein>
<evidence type="ECO:0000313" key="1">
    <source>
        <dbReference type="EMBL" id="KAH6930165.1"/>
    </source>
</evidence>
<evidence type="ECO:0000313" key="2">
    <source>
        <dbReference type="Proteomes" id="UP000821845"/>
    </source>
</evidence>
<organism evidence="1 2">
    <name type="scientific">Hyalomma asiaticum</name>
    <name type="common">Tick</name>
    <dbReference type="NCBI Taxonomy" id="266040"/>
    <lineage>
        <taxon>Eukaryota</taxon>
        <taxon>Metazoa</taxon>
        <taxon>Ecdysozoa</taxon>
        <taxon>Arthropoda</taxon>
        <taxon>Chelicerata</taxon>
        <taxon>Arachnida</taxon>
        <taxon>Acari</taxon>
        <taxon>Parasitiformes</taxon>
        <taxon>Ixodida</taxon>
        <taxon>Ixodoidea</taxon>
        <taxon>Ixodidae</taxon>
        <taxon>Hyalomminae</taxon>
        <taxon>Hyalomma</taxon>
    </lineage>
</organism>
<accession>A0ACB7S6B9</accession>
<proteinExistence type="predicted"/>
<dbReference type="EMBL" id="CM023485">
    <property type="protein sequence ID" value="KAH6930165.1"/>
    <property type="molecule type" value="Genomic_DNA"/>
</dbReference>
<dbReference type="Proteomes" id="UP000821845">
    <property type="component" value="Chromosome 5"/>
</dbReference>
<gene>
    <name evidence="1" type="ORF">HPB50_011267</name>
</gene>
<sequence>MQRDRFPVMFRELEDQSQRLGIASIGVSVATMQDAYVRHLSPGMLLRDTVTAFHVGIETARTIIIETCTVLRKVLSPLYMKIYFETDHVDFIVKATCVLHNFLSSDAAATYCPPGYTDCQDMFGTVSGDTRRQGGTTTAVFGLQGAKATAMRQKFTAYFAKEVQVPWQWKLPELTSS</sequence>
<reference evidence="1" key="1">
    <citation type="submission" date="2020-05" db="EMBL/GenBank/DDBJ databases">
        <title>Large-scale comparative analyses of tick genomes elucidate their genetic diversity and vector capacities.</title>
        <authorList>
            <person name="Jia N."/>
            <person name="Wang J."/>
            <person name="Shi W."/>
            <person name="Du L."/>
            <person name="Sun Y."/>
            <person name="Zhan W."/>
            <person name="Jiang J."/>
            <person name="Wang Q."/>
            <person name="Zhang B."/>
            <person name="Ji P."/>
            <person name="Sakyi L.B."/>
            <person name="Cui X."/>
            <person name="Yuan T."/>
            <person name="Jiang B."/>
            <person name="Yang W."/>
            <person name="Lam T.T.-Y."/>
            <person name="Chang Q."/>
            <person name="Ding S."/>
            <person name="Wang X."/>
            <person name="Zhu J."/>
            <person name="Ruan X."/>
            <person name="Zhao L."/>
            <person name="Wei J."/>
            <person name="Que T."/>
            <person name="Du C."/>
            <person name="Cheng J."/>
            <person name="Dai P."/>
            <person name="Han X."/>
            <person name="Huang E."/>
            <person name="Gao Y."/>
            <person name="Liu J."/>
            <person name="Shao H."/>
            <person name="Ye R."/>
            <person name="Li L."/>
            <person name="Wei W."/>
            <person name="Wang X."/>
            <person name="Wang C."/>
            <person name="Yang T."/>
            <person name="Huo Q."/>
            <person name="Li W."/>
            <person name="Guo W."/>
            <person name="Chen H."/>
            <person name="Zhou L."/>
            <person name="Ni X."/>
            <person name="Tian J."/>
            <person name="Zhou Y."/>
            <person name="Sheng Y."/>
            <person name="Liu T."/>
            <person name="Pan Y."/>
            <person name="Xia L."/>
            <person name="Li J."/>
            <person name="Zhao F."/>
            <person name="Cao W."/>
        </authorList>
    </citation>
    <scope>NUCLEOTIDE SEQUENCE</scope>
    <source>
        <strain evidence="1">Hyas-2018</strain>
    </source>
</reference>
<name>A0ACB7S6B9_HYAAI</name>
<keyword evidence="2" id="KW-1185">Reference proteome</keyword>
<comment type="caution">
    <text evidence="1">The sequence shown here is derived from an EMBL/GenBank/DDBJ whole genome shotgun (WGS) entry which is preliminary data.</text>
</comment>